<evidence type="ECO:0000256" key="2">
    <source>
        <dbReference type="ARBA" id="ARBA00022702"/>
    </source>
</evidence>
<keyword evidence="4" id="KW-1015">Disulfide bond</keyword>
<dbReference type="GO" id="GO:0005179">
    <property type="term" value="F:hormone activity"/>
    <property type="evidence" value="ECO:0007669"/>
    <property type="project" value="UniProtKB-KW"/>
</dbReference>
<dbReference type="Gramene" id="OQU86269">
    <property type="protein sequence ID" value="OQU86269"/>
    <property type="gene ID" value="SORBI_3003G061700"/>
</dbReference>
<dbReference type="EMBL" id="CM000762">
    <property type="protein sequence ID" value="OQU86269.1"/>
    <property type="molecule type" value="Genomic_DNA"/>
</dbReference>
<proteinExistence type="inferred from homology"/>
<comment type="similarity">
    <text evidence="1">Belongs to the plant rapid alkalinization factor (RALF) family.</text>
</comment>
<dbReference type="AlphaFoldDB" id="A0A1W0VVV0"/>
<reference evidence="6 7" key="1">
    <citation type="journal article" date="2009" name="Nature">
        <title>The Sorghum bicolor genome and the diversification of grasses.</title>
        <authorList>
            <person name="Paterson A.H."/>
            <person name="Bowers J.E."/>
            <person name="Bruggmann R."/>
            <person name="Dubchak I."/>
            <person name="Grimwood J."/>
            <person name="Gundlach H."/>
            <person name="Haberer G."/>
            <person name="Hellsten U."/>
            <person name="Mitros T."/>
            <person name="Poliakov A."/>
            <person name="Schmutz J."/>
            <person name="Spannagl M."/>
            <person name="Tang H."/>
            <person name="Wang X."/>
            <person name="Wicker T."/>
            <person name="Bharti A.K."/>
            <person name="Chapman J."/>
            <person name="Feltus F.A."/>
            <person name="Gowik U."/>
            <person name="Grigoriev I.V."/>
            <person name="Lyons E."/>
            <person name="Maher C.A."/>
            <person name="Martis M."/>
            <person name="Narechania A."/>
            <person name="Otillar R.P."/>
            <person name="Penning B.W."/>
            <person name="Salamov A.A."/>
            <person name="Wang Y."/>
            <person name="Zhang L."/>
            <person name="Carpita N.C."/>
            <person name="Freeling M."/>
            <person name="Gingle A.R."/>
            <person name="Hash C.T."/>
            <person name="Keller B."/>
            <person name="Klein P."/>
            <person name="Kresovich S."/>
            <person name="McCann M.C."/>
            <person name="Ming R."/>
            <person name="Peterson D.G."/>
            <person name="Mehboob-ur-Rahman"/>
            <person name="Ware D."/>
            <person name="Westhoff P."/>
            <person name="Mayer K.F."/>
            <person name="Messing J."/>
            <person name="Rokhsar D.S."/>
        </authorList>
    </citation>
    <scope>NUCLEOTIDE SEQUENCE [LARGE SCALE GENOMIC DNA]</scope>
    <source>
        <strain evidence="7">cv. BTx623</strain>
    </source>
</reference>
<evidence type="ECO:0000256" key="1">
    <source>
        <dbReference type="ARBA" id="ARBA00009178"/>
    </source>
</evidence>
<sequence>MMNNTRLAVVLLFGLLLAGQEAAAAAAEASYGKAASKAECEIPGTCDRKLGDISDRPGAQANKYNRGCNKITGCRG</sequence>
<keyword evidence="2" id="KW-0372">Hormone</keyword>
<protein>
    <submittedName>
        <fullName evidence="6">Uncharacterized protein</fullName>
    </submittedName>
</protein>
<keyword evidence="7" id="KW-1185">Reference proteome</keyword>
<dbReference type="InterPro" id="IPR008801">
    <property type="entry name" value="RALF"/>
</dbReference>
<evidence type="ECO:0000313" key="6">
    <source>
        <dbReference type="EMBL" id="OQU86269.1"/>
    </source>
</evidence>
<accession>A0A1W0VVV0</accession>
<evidence type="ECO:0000256" key="3">
    <source>
        <dbReference type="ARBA" id="ARBA00022729"/>
    </source>
</evidence>
<keyword evidence="3 5" id="KW-0732">Signal</keyword>
<gene>
    <name evidence="6" type="ORF">SORBI_3003G061700</name>
</gene>
<dbReference type="InParanoid" id="A0A1W0VVV0"/>
<dbReference type="OMA" id="TCEMKAT"/>
<feature type="chain" id="PRO_5012686889" evidence="5">
    <location>
        <begin position="23"/>
        <end position="76"/>
    </location>
</feature>
<dbReference type="Proteomes" id="UP000000768">
    <property type="component" value="Chromosome 3"/>
</dbReference>
<organism evidence="6 7">
    <name type="scientific">Sorghum bicolor</name>
    <name type="common">Sorghum</name>
    <name type="synonym">Sorghum vulgare</name>
    <dbReference type="NCBI Taxonomy" id="4558"/>
    <lineage>
        <taxon>Eukaryota</taxon>
        <taxon>Viridiplantae</taxon>
        <taxon>Streptophyta</taxon>
        <taxon>Embryophyta</taxon>
        <taxon>Tracheophyta</taxon>
        <taxon>Spermatophyta</taxon>
        <taxon>Magnoliopsida</taxon>
        <taxon>Liliopsida</taxon>
        <taxon>Poales</taxon>
        <taxon>Poaceae</taxon>
        <taxon>PACMAD clade</taxon>
        <taxon>Panicoideae</taxon>
        <taxon>Andropogonodae</taxon>
        <taxon>Andropogoneae</taxon>
        <taxon>Sorghinae</taxon>
        <taxon>Sorghum</taxon>
    </lineage>
</organism>
<evidence type="ECO:0000313" key="7">
    <source>
        <dbReference type="Proteomes" id="UP000000768"/>
    </source>
</evidence>
<dbReference type="Pfam" id="PF05498">
    <property type="entry name" value="RALF"/>
    <property type="match status" value="1"/>
</dbReference>
<name>A0A1W0VVV0_SORBI</name>
<feature type="signal peptide" evidence="5">
    <location>
        <begin position="1"/>
        <end position="22"/>
    </location>
</feature>
<evidence type="ECO:0000256" key="5">
    <source>
        <dbReference type="SAM" id="SignalP"/>
    </source>
</evidence>
<reference evidence="7" key="2">
    <citation type="journal article" date="2018" name="Plant J.">
        <title>The Sorghum bicolor reference genome: improved assembly, gene annotations, a transcriptome atlas, and signatures of genome organization.</title>
        <authorList>
            <person name="McCormick R.F."/>
            <person name="Truong S.K."/>
            <person name="Sreedasyam A."/>
            <person name="Jenkins J."/>
            <person name="Shu S."/>
            <person name="Sims D."/>
            <person name="Kennedy M."/>
            <person name="Amirebrahimi M."/>
            <person name="Weers B.D."/>
            <person name="McKinley B."/>
            <person name="Mattison A."/>
            <person name="Morishige D.T."/>
            <person name="Grimwood J."/>
            <person name="Schmutz J."/>
            <person name="Mullet J.E."/>
        </authorList>
    </citation>
    <scope>NUCLEOTIDE SEQUENCE [LARGE SCALE GENOMIC DNA]</scope>
    <source>
        <strain evidence="7">cv. BTx623</strain>
    </source>
</reference>
<evidence type="ECO:0000256" key="4">
    <source>
        <dbReference type="ARBA" id="ARBA00023157"/>
    </source>
</evidence>